<evidence type="ECO:0000313" key="2">
    <source>
        <dbReference type="EMBL" id="QBQ73258.1"/>
    </source>
</evidence>
<proteinExistence type="predicted"/>
<name>A0A482MI44_9CAUD</name>
<evidence type="ECO:0000256" key="1">
    <source>
        <dbReference type="SAM" id="MobiDB-lite"/>
    </source>
</evidence>
<dbReference type="Proteomes" id="UP000310326">
    <property type="component" value="Segment"/>
</dbReference>
<feature type="region of interest" description="Disordered" evidence="1">
    <location>
        <begin position="74"/>
        <end position="111"/>
    </location>
</feature>
<sequence length="111" mass="12341">MKVINSDRFDDVEFLPEGEFKIIGTAGGVDLYLVGKDEDGEEIVAKELPNSELFAVPMYELLSHSQDKIVLYDQPSTATEMSDADRESTNESISKLQDAIKKATKKPKKDS</sequence>
<protein>
    <submittedName>
        <fullName evidence="2">Uncharacterized protein</fullName>
    </submittedName>
</protein>
<dbReference type="EMBL" id="MK605243">
    <property type="protein sequence ID" value="QBQ73258.1"/>
    <property type="molecule type" value="Genomic_DNA"/>
</dbReference>
<organism evidence="2 3">
    <name type="scientific">Nodularia phage vB_NspS-kac65v161</name>
    <dbReference type="NCBI Taxonomy" id="2557580"/>
    <lineage>
        <taxon>Viruses</taxon>
        <taxon>Duplodnaviria</taxon>
        <taxon>Heunggongvirae</taxon>
        <taxon>Uroviricota</taxon>
        <taxon>Caudoviricetes</taxon>
        <taxon>Ravarandavirus</taxon>
        <taxon>Ravarandavirus kac65v151</taxon>
    </lineage>
</organism>
<evidence type="ECO:0000313" key="3">
    <source>
        <dbReference type="Proteomes" id="UP000310326"/>
    </source>
</evidence>
<gene>
    <name evidence="2" type="ORF">kac65v161_gp020</name>
</gene>
<feature type="compositionally biased region" description="Basic residues" evidence="1">
    <location>
        <begin position="102"/>
        <end position="111"/>
    </location>
</feature>
<reference evidence="2 3" key="1">
    <citation type="submission" date="2019-03" db="EMBL/GenBank/DDBJ databases">
        <title>Diversity and diversification of Nodularia spumigena cyanophages in the Baltic Sea.</title>
        <authorList>
            <person name="Sulcius S."/>
            <person name="Holmfeldt K."/>
            <person name="Simoliunas E."/>
        </authorList>
    </citation>
    <scope>NUCLEOTIDE SEQUENCE [LARGE SCALE GENOMIC DNA]</scope>
</reference>
<accession>A0A482MI44</accession>